<keyword evidence="2" id="KW-1185">Reference proteome</keyword>
<name>A0A183F9L0_HELPZ</name>
<accession>A0A3P7XTS1</accession>
<reference evidence="3" key="2">
    <citation type="submission" date="2019-09" db="UniProtKB">
        <authorList>
            <consortium name="WormBaseParasite"/>
        </authorList>
    </citation>
    <scope>IDENTIFICATION</scope>
</reference>
<sequence length="79" mass="8852">MFSGACFGDVRSVGIRNSSVAHEHPLRQIQLQSNDPTCMIEVDQHLLLLAHARCYEHDVVSEAKMMRLPAIDLPILVRA</sequence>
<organism evidence="2 3">
    <name type="scientific">Heligmosomoides polygyrus</name>
    <name type="common">Parasitic roundworm</name>
    <dbReference type="NCBI Taxonomy" id="6339"/>
    <lineage>
        <taxon>Eukaryota</taxon>
        <taxon>Metazoa</taxon>
        <taxon>Ecdysozoa</taxon>
        <taxon>Nematoda</taxon>
        <taxon>Chromadorea</taxon>
        <taxon>Rhabditida</taxon>
        <taxon>Rhabditina</taxon>
        <taxon>Rhabditomorpha</taxon>
        <taxon>Strongyloidea</taxon>
        <taxon>Heligmosomidae</taxon>
        <taxon>Heligmosomoides</taxon>
    </lineage>
</organism>
<proteinExistence type="predicted"/>
<dbReference type="EMBL" id="UZAH01005208">
    <property type="protein sequence ID" value="VDO28805.1"/>
    <property type="molecule type" value="Genomic_DNA"/>
</dbReference>
<dbReference type="AlphaFoldDB" id="A0A183F9L0"/>
<dbReference type="WBParaSite" id="HPBE_0000285201-mRNA-1">
    <property type="protein sequence ID" value="HPBE_0000285201-mRNA-1"/>
    <property type="gene ID" value="HPBE_0000285201"/>
</dbReference>
<evidence type="ECO:0000313" key="2">
    <source>
        <dbReference type="Proteomes" id="UP000050761"/>
    </source>
</evidence>
<reference evidence="1 2" key="1">
    <citation type="submission" date="2018-11" db="EMBL/GenBank/DDBJ databases">
        <authorList>
            <consortium name="Pathogen Informatics"/>
        </authorList>
    </citation>
    <scope>NUCLEOTIDE SEQUENCE [LARGE SCALE GENOMIC DNA]</scope>
</reference>
<dbReference type="Proteomes" id="UP000050761">
    <property type="component" value="Unassembled WGS sequence"/>
</dbReference>
<evidence type="ECO:0000313" key="1">
    <source>
        <dbReference type="EMBL" id="VDO28805.1"/>
    </source>
</evidence>
<evidence type="ECO:0000313" key="3">
    <source>
        <dbReference type="WBParaSite" id="HPBE_0000285201-mRNA-1"/>
    </source>
</evidence>
<gene>
    <name evidence="1" type="ORF">HPBE_LOCUS2852</name>
</gene>
<accession>A0A183F9L0</accession>
<protein>
    <submittedName>
        <fullName evidence="1 3">Uncharacterized protein</fullName>
    </submittedName>
</protein>